<protein>
    <recommendedName>
        <fullName evidence="3">MoaD/ThiS family protein</fullName>
    </recommendedName>
</protein>
<gene>
    <name evidence="1" type="ORF">FAK_16160</name>
</gene>
<dbReference type="Gene3D" id="3.10.20.30">
    <property type="match status" value="1"/>
</dbReference>
<dbReference type="AlphaFoldDB" id="A0AAU9ECG1"/>
<organism evidence="1 2">
    <name type="scientific">Desulfoferula mesophila</name>
    <dbReference type="NCBI Taxonomy" id="3058419"/>
    <lineage>
        <taxon>Bacteria</taxon>
        <taxon>Pseudomonadati</taxon>
        <taxon>Thermodesulfobacteriota</taxon>
        <taxon>Desulfarculia</taxon>
        <taxon>Desulfarculales</taxon>
        <taxon>Desulfarculaceae</taxon>
        <taxon>Desulfoferula</taxon>
    </lineage>
</organism>
<dbReference type="SUPFAM" id="SSF54285">
    <property type="entry name" value="MoaD/ThiS"/>
    <property type="match status" value="1"/>
</dbReference>
<name>A0AAU9ECG1_9BACT</name>
<dbReference type="InterPro" id="IPR012675">
    <property type="entry name" value="Beta-grasp_dom_sf"/>
</dbReference>
<dbReference type="Pfam" id="PF02597">
    <property type="entry name" value="ThiS"/>
    <property type="match status" value="1"/>
</dbReference>
<dbReference type="Proteomes" id="UP001366166">
    <property type="component" value="Chromosome"/>
</dbReference>
<dbReference type="RefSeq" id="WP_338606254.1">
    <property type="nucleotide sequence ID" value="NZ_AP028679.1"/>
</dbReference>
<keyword evidence="2" id="KW-1185">Reference proteome</keyword>
<evidence type="ECO:0000313" key="2">
    <source>
        <dbReference type="Proteomes" id="UP001366166"/>
    </source>
</evidence>
<dbReference type="KEGG" id="dmp:FAK_16160"/>
<dbReference type="EMBL" id="AP028679">
    <property type="protein sequence ID" value="BEQ14550.1"/>
    <property type="molecule type" value="Genomic_DNA"/>
</dbReference>
<dbReference type="InterPro" id="IPR003749">
    <property type="entry name" value="ThiS/MoaD-like"/>
</dbReference>
<accession>A0AAU9ECG1</accession>
<sequence>MRVELSQAFEKAAGVPCLDISLPGPVSLRELLELLARERAFFAKYLSYQDDALLGAHLSVFCAGRLLKLDDAVDDGDTVKLFLPVTGG</sequence>
<reference evidence="2" key="1">
    <citation type="journal article" date="2023" name="Arch. Microbiol.">
        <title>Desulfoferula mesophilus gen. nov. sp. nov., a mesophilic sulfate-reducing bacterium isolated from a brackish lake sediment.</title>
        <authorList>
            <person name="Watanabe T."/>
            <person name="Yabe T."/>
            <person name="Tsuji J.M."/>
            <person name="Fukui M."/>
        </authorList>
    </citation>
    <scope>NUCLEOTIDE SEQUENCE [LARGE SCALE GENOMIC DNA]</scope>
    <source>
        <strain evidence="2">12FAK</strain>
    </source>
</reference>
<proteinExistence type="predicted"/>
<evidence type="ECO:0000313" key="1">
    <source>
        <dbReference type="EMBL" id="BEQ14550.1"/>
    </source>
</evidence>
<dbReference type="InterPro" id="IPR016155">
    <property type="entry name" value="Mopterin_synth/thiamin_S_b"/>
</dbReference>
<evidence type="ECO:0008006" key="3">
    <source>
        <dbReference type="Google" id="ProtNLM"/>
    </source>
</evidence>